<dbReference type="Proteomes" id="UP000016944">
    <property type="component" value="Chromosome I"/>
</dbReference>
<dbReference type="InterPro" id="IPR000335">
    <property type="entry name" value="Bleomycin-R"/>
</dbReference>
<accession>U4Q1Q4</accession>
<dbReference type="CDD" id="cd08349">
    <property type="entry name" value="BLMA_like"/>
    <property type="match status" value="1"/>
</dbReference>
<dbReference type="EMBL" id="HG518322">
    <property type="protein sequence ID" value="CDI07654.1"/>
    <property type="molecule type" value="Genomic_DNA"/>
</dbReference>
<dbReference type="HOGENOM" id="CLU_046006_15_0_5"/>
<dbReference type="PATRIC" id="fig|424182.3.peg.731"/>
<evidence type="ECO:0000256" key="1">
    <source>
        <dbReference type="ARBA" id="ARBA00011051"/>
    </source>
</evidence>
<evidence type="ECO:0000256" key="3">
    <source>
        <dbReference type="ARBA" id="ARBA00023251"/>
    </source>
</evidence>
<dbReference type="KEGG" id="rir:BN877_I0740"/>
<dbReference type="GO" id="GO:0046677">
    <property type="term" value="P:response to antibiotic"/>
    <property type="evidence" value="ECO:0007669"/>
    <property type="project" value="UniProtKB-KW"/>
</dbReference>
<evidence type="ECO:0000259" key="4">
    <source>
        <dbReference type="PROSITE" id="PS51819"/>
    </source>
</evidence>
<evidence type="ECO:0000313" key="6">
    <source>
        <dbReference type="Proteomes" id="UP000016944"/>
    </source>
</evidence>
<dbReference type="Pfam" id="PF00903">
    <property type="entry name" value="Glyoxalase"/>
    <property type="match status" value="1"/>
</dbReference>
<dbReference type="PROSITE" id="PS51819">
    <property type="entry name" value="VOC"/>
    <property type="match status" value="1"/>
</dbReference>
<evidence type="ECO:0000256" key="2">
    <source>
        <dbReference type="ARBA" id="ARBA00021572"/>
    </source>
</evidence>
<dbReference type="InterPro" id="IPR037523">
    <property type="entry name" value="VOC_core"/>
</dbReference>
<sequence>MTEERVAATLSLSAPRQPLTTHMAAMMRFPLVCRREDVKISPYPKATSRSGRCAKETMTIIRNALVPELAVSDWQKSRAFYCDLIGFHVVYERPEEGFTYLALGEAQLMIDQIGATRTFVADNAVLEFPFGRGMNLQLAVPSLQPILSRLERSSIDLVMPLEEKWYRRGTVEVGNRQFIVADPDGYLIRPFESLGERPFRFG</sequence>
<organism evidence="5 6">
    <name type="scientific">Agrobacterium pusense</name>
    <dbReference type="NCBI Taxonomy" id="648995"/>
    <lineage>
        <taxon>Bacteria</taxon>
        <taxon>Pseudomonadati</taxon>
        <taxon>Pseudomonadota</taxon>
        <taxon>Alphaproteobacteria</taxon>
        <taxon>Hyphomicrobiales</taxon>
        <taxon>Rhizobiaceae</taxon>
        <taxon>Rhizobium/Agrobacterium group</taxon>
        <taxon>Agrobacterium</taxon>
    </lineage>
</organism>
<dbReference type="InterPro" id="IPR029068">
    <property type="entry name" value="Glyas_Bleomycin-R_OHBP_Dase"/>
</dbReference>
<name>U4Q1Q4_9HYPH</name>
<keyword evidence="3" id="KW-0046">Antibiotic resistance</keyword>
<comment type="similarity">
    <text evidence="1">Belongs to the bleomycin resistance protein family.</text>
</comment>
<gene>
    <name evidence="5" type="ORF">BN877_I0740</name>
</gene>
<feature type="domain" description="VOC" evidence="4">
    <location>
        <begin position="62"/>
        <end position="193"/>
    </location>
</feature>
<keyword evidence="5" id="KW-0456">Lyase</keyword>
<protein>
    <recommendedName>
        <fullName evidence="2">Bleomycin resistance protein</fullName>
    </recommendedName>
</protein>
<dbReference type="SUPFAM" id="SSF54593">
    <property type="entry name" value="Glyoxalase/Bleomycin resistance protein/Dihydroxybiphenyl dioxygenase"/>
    <property type="match status" value="1"/>
</dbReference>
<dbReference type="GO" id="GO:0016829">
    <property type="term" value="F:lyase activity"/>
    <property type="evidence" value="ECO:0007669"/>
    <property type="project" value="UniProtKB-KW"/>
</dbReference>
<proteinExistence type="inferred from homology"/>
<dbReference type="InterPro" id="IPR004360">
    <property type="entry name" value="Glyas_Fos-R_dOase_dom"/>
</dbReference>
<dbReference type="AlphaFoldDB" id="U4Q1Q4"/>
<dbReference type="Gene3D" id="3.10.180.10">
    <property type="entry name" value="2,3-Dihydroxybiphenyl 1,2-Dioxygenase, domain 1"/>
    <property type="match status" value="1"/>
</dbReference>
<reference evidence="5 6" key="1">
    <citation type="journal article" date="2013" name="Genome Announc.">
        <title>Complete Genome Sequence of the Sesbania Symbiont and Rice Growth-Promoting Endophyte Rhizobium sp. Strain IRBG74.</title>
        <authorList>
            <person name="Crook M.B."/>
            <person name="Mitra S."/>
            <person name="Ane J.M."/>
            <person name="Sadowsky M.J."/>
            <person name="Gyaneshwar P."/>
        </authorList>
    </citation>
    <scope>NUCLEOTIDE SEQUENCE [LARGE SCALE GENOMIC DNA]</scope>
    <source>
        <strain evidence="5 6">IRBG74</strain>
    </source>
</reference>
<evidence type="ECO:0000313" key="5">
    <source>
        <dbReference type="EMBL" id="CDI07654.1"/>
    </source>
</evidence>